<dbReference type="InterPro" id="IPR039298">
    <property type="entry name" value="ACOT13"/>
</dbReference>
<dbReference type="InterPro" id="IPR003736">
    <property type="entry name" value="PAAI_dom"/>
</dbReference>
<reference evidence="4" key="1">
    <citation type="submission" date="2021-05" db="EMBL/GenBank/DDBJ databases">
        <title>Novel Bacillus species.</title>
        <authorList>
            <person name="Liu G."/>
        </authorList>
    </citation>
    <scope>NUCLEOTIDE SEQUENCE</scope>
    <source>
        <strain evidence="4 6">FJAT-50051</strain>
    </source>
</reference>
<protein>
    <submittedName>
        <fullName evidence="4">PaaI family thioesterase</fullName>
    </submittedName>
</protein>
<dbReference type="EMBL" id="JAGYPE010000001">
    <property type="protein sequence ID" value="MBS4180411.1"/>
    <property type="molecule type" value="Genomic_DNA"/>
</dbReference>
<evidence type="ECO:0000256" key="2">
    <source>
        <dbReference type="ARBA" id="ARBA00022801"/>
    </source>
</evidence>
<dbReference type="Proteomes" id="UP000677265">
    <property type="component" value="Unassembled WGS sequence"/>
</dbReference>
<dbReference type="PANTHER" id="PTHR21660">
    <property type="entry name" value="THIOESTERASE SUPERFAMILY MEMBER-RELATED"/>
    <property type="match status" value="1"/>
</dbReference>
<dbReference type="EMBL" id="JAGYPE020000001">
    <property type="protein sequence ID" value="MCH6263996.1"/>
    <property type="molecule type" value="Genomic_DNA"/>
</dbReference>
<dbReference type="InterPro" id="IPR006683">
    <property type="entry name" value="Thioestr_dom"/>
</dbReference>
<evidence type="ECO:0000313" key="6">
    <source>
        <dbReference type="Proteomes" id="UP000677265"/>
    </source>
</evidence>
<feature type="domain" description="Thioesterase" evidence="3">
    <location>
        <begin position="39"/>
        <end position="111"/>
    </location>
</feature>
<keyword evidence="2" id="KW-0378">Hydrolase</keyword>
<comment type="similarity">
    <text evidence="1">Belongs to the thioesterase PaaI family.</text>
</comment>
<comment type="caution">
    <text evidence="4">The sequence shown here is derived from an EMBL/GenBank/DDBJ whole genome shotgun (WGS) entry which is preliminary data.</text>
</comment>
<proteinExistence type="inferred from homology"/>
<dbReference type="InterPro" id="IPR029069">
    <property type="entry name" value="HotDog_dom_sf"/>
</dbReference>
<evidence type="ECO:0000313" key="4">
    <source>
        <dbReference type="EMBL" id="MBS4180411.1"/>
    </source>
</evidence>
<dbReference type="AlphaFoldDB" id="A0A942Y667"/>
<dbReference type="Pfam" id="PF03061">
    <property type="entry name" value="4HBT"/>
    <property type="match status" value="1"/>
</dbReference>
<dbReference type="GO" id="GO:0047617">
    <property type="term" value="F:fatty acyl-CoA hydrolase activity"/>
    <property type="evidence" value="ECO:0007669"/>
    <property type="project" value="InterPro"/>
</dbReference>
<dbReference type="SUPFAM" id="SSF54637">
    <property type="entry name" value="Thioesterase/thiol ester dehydrase-isomerase"/>
    <property type="match status" value="1"/>
</dbReference>
<dbReference type="CDD" id="cd03443">
    <property type="entry name" value="PaaI_thioesterase"/>
    <property type="match status" value="1"/>
</dbReference>
<evidence type="ECO:0000313" key="5">
    <source>
        <dbReference type="EMBL" id="MCH6263996.1"/>
    </source>
</evidence>
<dbReference type="Gene3D" id="3.10.129.10">
    <property type="entry name" value="Hotdog Thioesterase"/>
    <property type="match status" value="1"/>
</dbReference>
<organism evidence="4">
    <name type="scientific">Neobacillus citreus</name>
    <dbReference type="NCBI Taxonomy" id="2833578"/>
    <lineage>
        <taxon>Bacteria</taxon>
        <taxon>Bacillati</taxon>
        <taxon>Bacillota</taxon>
        <taxon>Bacilli</taxon>
        <taxon>Bacillales</taxon>
        <taxon>Bacillaceae</taxon>
        <taxon>Neobacillus</taxon>
    </lineage>
</organism>
<dbReference type="NCBIfam" id="TIGR00369">
    <property type="entry name" value="unchar_dom_1"/>
    <property type="match status" value="1"/>
</dbReference>
<dbReference type="RefSeq" id="WP_213140401.1">
    <property type="nucleotide sequence ID" value="NZ_JAGYPE020000001.1"/>
</dbReference>
<evidence type="ECO:0000259" key="3">
    <source>
        <dbReference type="Pfam" id="PF03061"/>
    </source>
</evidence>
<dbReference type="PANTHER" id="PTHR21660:SF1">
    <property type="entry name" value="ACYL-COENZYME A THIOESTERASE 13"/>
    <property type="match status" value="1"/>
</dbReference>
<gene>
    <name evidence="5" type="ORF">KHB02_000460</name>
    <name evidence="4" type="ORF">KHB02_03290</name>
</gene>
<evidence type="ECO:0000256" key="1">
    <source>
        <dbReference type="ARBA" id="ARBA00008324"/>
    </source>
</evidence>
<name>A0A942Y667_9BACI</name>
<accession>A0A942Y667</accession>
<keyword evidence="6" id="KW-1185">Reference proteome</keyword>
<sequence length="124" mass="13778">MMERNPFFKHIGFELVNSSEEEILLKLSIKTDLLNTNKSLHGGVHASMLDTVQSIALRSVYQCPVTAMNLDVHYFAPANTGHLFARAKLLQKGYKMAVLEAEIIDENATLIAKGTGTYKIVRNA</sequence>